<organism evidence="1 2">
    <name type="scientific">Paenibacillus alvei</name>
    <name type="common">Bacillus alvei</name>
    <dbReference type="NCBI Taxonomy" id="44250"/>
    <lineage>
        <taxon>Bacteria</taxon>
        <taxon>Bacillati</taxon>
        <taxon>Bacillota</taxon>
        <taxon>Bacilli</taxon>
        <taxon>Bacillales</taxon>
        <taxon>Paenibacillaceae</taxon>
        <taxon>Paenibacillus</taxon>
    </lineage>
</organism>
<dbReference type="Proteomes" id="UP000304148">
    <property type="component" value="Chromosome"/>
</dbReference>
<accession>A0A383RID9</accession>
<name>A0A383RID9_PAEAL</name>
<dbReference type="EMBL" id="LS992241">
    <property type="protein sequence ID" value="SYX86066.1"/>
    <property type="molecule type" value="Genomic_DNA"/>
</dbReference>
<gene>
    <name evidence="1" type="ORF">PBLR_14488</name>
</gene>
<evidence type="ECO:0000313" key="2">
    <source>
        <dbReference type="Proteomes" id="UP000304148"/>
    </source>
</evidence>
<sequence>MLLGCLLPALVGCTQETTIYKGASLDWDVQLTQPTDTESFTLDMKYHGSEQQLQEVSFRLTSPDFERSDSISDLNSSHYAAHYEYRIKELKQLQEPIRIRLEWDYQQETLTLEKALRE</sequence>
<protein>
    <submittedName>
        <fullName evidence="1">Uncharacterized protein</fullName>
    </submittedName>
</protein>
<proteinExistence type="predicted"/>
<reference evidence="2" key="1">
    <citation type="submission" date="2018-08" db="EMBL/GenBank/DDBJ databases">
        <authorList>
            <person name="Chevrot R."/>
        </authorList>
    </citation>
    <scope>NUCLEOTIDE SEQUENCE [LARGE SCALE GENOMIC DNA]</scope>
</reference>
<evidence type="ECO:0000313" key="1">
    <source>
        <dbReference type="EMBL" id="SYX86066.1"/>
    </source>
</evidence>
<dbReference type="AlphaFoldDB" id="A0A383RID9"/>